<proteinExistence type="predicted"/>
<protein>
    <submittedName>
        <fullName evidence="2">Putative secreted protein</fullName>
    </submittedName>
</protein>
<dbReference type="EMBL" id="GIFC01001899">
    <property type="protein sequence ID" value="MXU83982.1"/>
    <property type="molecule type" value="Transcribed_RNA"/>
</dbReference>
<evidence type="ECO:0000256" key="1">
    <source>
        <dbReference type="SAM" id="SignalP"/>
    </source>
</evidence>
<organism evidence="2">
    <name type="scientific">Ixodes ricinus</name>
    <name type="common">Common tick</name>
    <name type="synonym">Acarus ricinus</name>
    <dbReference type="NCBI Taxonomy" id="34613"/>
    <lineage>
        <taxon>Eukaryota</taxon>
        <taxon>Metazoa</taxon>
        <taxon>Ecdysozoa</taxon>
        <taxon>Arthropoda</taxon>
        <taxon>Chelicerata</taxon>
        <taxon>Arachnida</taxon>
        <taxon>Acari</taxon>
        <taxon>Parasitiformes</taxon>
        <taxon>Ixodida</taxon>
        <taxon>Ixodoidea</taxon>
        <taxon>Ixodidae</taxon>
        <taxon>Ixodinae</taxon>
        <taxon>Ixodes</taxon>
    </lineage>
</organism>
<reference evidence="2" key="1">
    <citation type="submission" date="2019-12" db="EMBL/GenBank/DDBJ databases">
        <title>An insight into the sialome of adult female Ixodes ricinus ticks feeding for 6 days.</title>
        <authorList>
            <person name="Perner J."/>
            <person name="Ribeiro J.M.C."/>
        </authorList>
    </citation>
    <scope>NUCLEOTIDE SEQUENCE</scope>
    <source>
        <strain evidence="2">Semi-engorged</strain>
        <tissue evidence="2">Salivary glands</tissue>
    </source>
</reference>
<dbReference type="AlphaFoldDB" id="A0A6B0TVI0"/>
<evidence type="ECO:0000313" key="2">
    <source>
        <dbReference type="EMBL" id="MXU83982.1"/>
    </source>
</evidence>
<feature type="signal peptide" evidence="1">
    <location>
        <begin position="1"/>
        <end position="18"/>
    </location>
</feature>
<accession>A0A6B0TVI0</accession>
<name>A0A6B0TVI0_IXORI</name>
<sequence length="78" mass="8730">MVNVFNVFLFFFLKGALLRSLSTDRSKNAGVYGPSGGIYFPNTGFETPLLLTPFKKTLSLEKMATNHLLANLFLEKQN</sequence>
<keyword evidence="1" id="KW-0732">Signal</keyword>
<feature type="chain" id="PRO_5025349077" evidence="1">
    <location>
        <begin position="19"/>
        <end position="78"/>
    </location>
</feature>